<sequence>MKTPAKKRTAAELAAAVLWCALTLGTDRLFFRYDWRTPAFFVYKALFLVLAFGLVHGAVTLVQKLRAGDKFARRWVAWTLPYLAVNLVILLIVWPGIWGNDDLAVLYLARTLQPNSWQHFLTSGAFILSLMFVPMPGGVVLVQNLLISGIVGCFAATAQDLAEKRLTRPVRPAWFALVYLPFLLPPVLMHTQQPFRTTWSTWTELFLVFMLVAMYLRGTKLNKKELAAIVILGTLAASWRSECVYYLAAIPVLLALLCTRRLLRPLAVGAVTALVLVGYFVCSRYSSALMGEAWQYKMIALCYQTAALVQDADPVEDAEALADIDRVFDVEFCRANPETHGNELRGGMIAGRGGSAEDWSACQKAIIKLALKYPKSMLRERAGVFYNTLRQRQNGQSNQKIAFASAFLLYESEPTQDDQKSFLQDSAAVQPLNKELRRAFIVDMASSTDFAGGLIDLTWWMLPPFVLLGLALAVLLVQRRWILFFAAGTFFARIPLVFLTAPDTYFMYYLTPFIAGYAVAAAAVLYAVLKRKLKSERITG</sequence>
<keyword evidence="1" id="KW-0812">Transmembrane</keyword>
<dbReference type="OrthoDB" id="2043362at2"/>
<feature type="transmembrane region" description="Helical" evidence="1">
    <location>
        <begin position="41"/>
        <end position="63"/>
    </location>
</feature>
<feature type="transmembrane region" description="Helical" evidence="1">
    <location>
        <begin position="507"/>
        <end position="529"/>
    </location>
</feature>
<dbReference type="EMBL" id="FUYF01000006">
    <property type="protein sequence ID" value="SKA84835.1"/>
    <property type="molecule type" value="Genomic_DNA"/>
</dbReference>
<keyword evidence="1" id="KW-0472">Membrane</keyword>
<reference evidence="2 3" key="1">
    <citation type="submission" date="2017-02" db="EMBL/GenBank/DDBJ databases">
        <authorList>
            <person name="Peterson S.W."/>
        </authorList>
    </citation>
    <scope>NUCLEOTIDE SEQUENCE [LARGE SCALE GENOMIC DNA]</scope>
    <source>
        <strain evidence="2 3">ATCC 27749</strain>
    </source>
</reference>
<dbReference type="GeneID" id="93337930"/>
<protein>
    <recommendedName>
        <fullName evidence="4">Dolichyl-phosphate-mannose-protein mannosyltransferase</fullName>
    </recommendedName>
</protein>
<proteinExistence type="predicted"/>
<organism evidence="2 3">
    <name type="scientific">Gemmiger formicilis</name>
    <dbReference type="NCBI Taxonomy" id="745368"/>
    <lineage>
        <taxon>Bacteria</taxon>
        <taxon>Bacillati</taxon>
        <taxon>Bacillota</taxon>
        <taxon>Clostridia</taxon>
        <taxon>Eubacteriales</taxon>
        <taxon>Gemmiger</taxon>
    </lineage>
</organism>
<dbReference type="RefSeq" id="WP_078784399.1">
    <property type="nucleotide sequence ID" value="NZ_FUYF01000006.1"/>
</dbReference>
<feature type="transmembrane region" description="Helical" evidence="1">
    <location>
        <begin position="199"/>
        <end position="216"/>
    </location>
</feature>
<keyword evidence="1" id="KW-1133">Transmembrane helix</keyword>
<feature type="transmembrane region" description="Helical" evidence="1">
    <location>
        <begin position="75"/>
        <end position="97"/>
    </location>
</feature>
<evidence type="ECO:0008006" key="4">
    <source>
        <dbReference type="Google" id="ProtNLM"/>
    </source>
</evidence>
<feature type="transmembrane region" description="Helical" evidence="1">
    <location>
        <begin position="262"/>
        <end position="281"/>
    </location>
</feature>
<evidence type="ECO:0000313" key="3">
    <source>
        <dbReference type="Proteomes" id="UP000190286"/>
    </source>
</evidence>
<feature type="transmembrane region" description="Helical" evidence="1">
    <location>
        <begin position="482"/>
        <end position="501"/>
    </location>
</feature>
<dbReference type="Proteomes" id="UP000190286">
    <property type="component" value="Unassembled WGS sequence"/>
</dbReference>
<dbReference type="STRING" id="745368.SAMN02745178_01465"/>
<evidence type="ECO:0000256" key="1">
    <source>
        <dbReference type="SAM" id="Phobius"/>
    </source>
</evidence>
<gene>
    <name evidence="2" type="ORF">SAMN02745178_01465</name>
</gene>
<feature type="transmembrane region" description="Helical" evidence="1">
    <location>
        <begin position="457"/>
        <end position="477"/>
    </location>
</feature>
<accession>A0A1T4X706</accession>
<feature type="transmembrane region" description="Helical" evidence="1">
    <location>
        <begin position="170"/>
        <end position="187"/>
    </location>
</feature>
<name>A0A1T4X706_9FIRM</name>
<dbReference type="AlphaFoldDB" id="A0A1T4X706"/>
<keyword evidence="3" id="KW-1185">Reference proteome</keyword>
<feature type="transmembrane region" description="Helical" evidence="1">
    <location>
        <begin position="140"/>
        <end position="158"/>
    </location>
</feature>
<evidence type="ECO:0000313" key="2">
    <source>
        <dbReference type="EMBL" id="SKA84835.1"/>
    </source>
</evidence>